<feature type="signal peptide" evidence="1">
    <location>
        <begin position="1"/>
        <end position="20"/>
    </location>
</feature>
<accession>A0A0B2K2J0</accession>
<dbReference type="PROSITE" id="PS51257">
    <property type="entry name" value="PROKAR_LIPOPROTEIN"/>
    <property type="match status" value="1"/>
</dbReference>
<reference evidence="3 4" key="1">
    <citation type="journal article" date="2013" name="PLoS ONE">
        <title>Identification and characterization of three novel lipases belonging to families II and V from Anaerovibrio lipolyticus 5ST.</title>
        <authorList>
            <person name="Prive F."/>
            <person name="Kaderbhai N.N."/>
            <person name="Girdwood S."/>
            <person name="Worgan H.J."/>
            <person name="Pinloche E."/>
            <person name="Scollan N.D."/>
            <person name="Huws S.A."/>
            <person name="Newbold C.J."/>
        </authorList>
    </citation>
    <scope>NUCLEOTIDE SEQUENCE [LARGE SCALE GENOMIC DNA]</scope>
    <source>
        <strain evidence="3 4">5S</strain>
    </source>
</reference>
<dbReference type="STRING" id="82374.NZ47_01405"/>
<sequence length="184" mass="20090">MKMTKIIAALMLVLMTLVVAGCDKDNNQQSNKSTNTVVENKTEKPTEEKIKIKVYFPNSDATKLVAVDKTVKVAGTTKYKAAMDVLMEGTDDSKLTTVIPKQAKLLGVTVNGDTAKVDFDKGLIKHFNGGSTGEEFLVGSVVNTLTDFPEIKKVQITIDGRNVETLKGHMDVSKPLSRMDELLK</sequence>
<name>A0A0B2K2J0_9FIRM</name>
<feature type="chain" id="PRO_5039694906" description="GerMN domain-containing protein" evidence="1">
    <location>
        <begin position="21"/>
        <end position="184"/>
    </location>
</feature>
<dbReference type="RefSeq" id="WP_039205918.1">
    <property type="nucleotide sequence ID" value="NZ_JSCE01000024.1"/>
</dbReference>
<dbReference type="AlphaFoldDB" id="A0A0B2K2J0"/>
<evidence type="ECO:0000256" key="1">
    <source>
        <dbReference type="SAM" id="SignalP"/>
    </source>
</evidence>
<keyword evidence="1" id="KW-0732">Signal</keyword>
<dbReference type="SMART" id="SM00909">
    <property type="entry name" value="Germane"/>
    <property type="match status" value="1"/>
</dbReference>
<dbReference type="Proteomes" id="UP000030993">
    <property type="component" value="Unassembled WGS sequence"/>
</dbReference>
<protein>
    <recommendedName>
        <fullName evidence="2">GerMN domain-containing protein</fullName>
    </recommendedName>
</protein>
<dbReference type="Pfam" id="PF10646">
    <property type="entry name" value="Germane"/>
    <property type="match status" value="1"/>
</dbReference>
<feature type="domain" description="GerMN" evidence="2">
    <location>
        <begin position="79"/>
        <end position="167"/>
    </location>
</feature>
<proteinExistence type="predicted"/>
<dbReference type="InterPro" id="IPR019606">
    <property type="entry name" value="GerMN"/>
</dbReference>
<gene>
    <name evidence="3" type="ORF">NZ47_01405</name>
</gene>
<organism evidence="3 4">
    <name type="scientific">Anaerovibrio lipolyticus</name>
    <dbReference type="NCBI Taxonomy" id="82374"/>
    <lineage>
        <taxon>Bacteria</taxon>
        <taxon>Bacillati</taxon>
        <taxon>Bacillota</taxon>
        <taxon>Negativicutes</taxon>
        <taxon>Selenomonadales</taxon>
        <taxon>Selenomonadaceae</taxon>
        <taxon>Anaerovibrio</taxon>
    </lineage>
</organism>
<evidence type="ECO:0000313" key="3">
    <source>
        <dbReference type="EMBL" id="KHM52986.1"/>
    </source>
</evidence>
<keyword evidence="4" id="KW-1185">Reference proteome</keyword>
<dbReference type="EMBL" id="JSCE01000024">
    <property type="protein sequence ID" value="KHM52986.1"/>
    <property type="molecule type" value="Genomic_DNA"/>
</dbReference>
<comment type="caution">
    <text evidence="3">The sequence shown here is derived from an EMBL/GenBank/DDBJ whole genome shotgun (WGS) entry which is preliminary data.</text>
</comment>
<evidence type="ECO:0000313" key="4">
    <source>
        <dbReference type="Proteomes" id="UP000030993"/>
    </source>
</evidence>
<dbReference type="eggNOG" id="COG5401">
    <property type="taxonomic scope" value="Bacteria"/>
</dbReference>
<evidence type="ECO:0000259" key="2">
    <source>
        <dbReference type="SMART" id="SM00909"/>
    </source>
</evidence>